<proteinExistence type="predicted"/>
<evidence type="ECO:0000313" key="2">
    <source>
        <dbReference type="EMBL" id="GMN71870.1"/>
    </source>
</evidence>
<reference evidence="2" key="1">
    <citation type="submission" date="2023-07" db="EMBL/GenBank/DDBJ databases">
        <title>draft genome sequence of fig (Ficus carica).</title>
        <authorList>
            <person name="Takahashi T."/>
            <person name="Nishimura K."/>
        </authorList>
    </citation>
    <scope>NUCLEOTIDE SEQUENCE</scope>
</reference>
<dbReference type="AlphaFoldDB" id="A0AA88JFE0"/>
<evidence type="ECO:0000313" key="3">
    <source>
        <dbReference type="Proteomes" id="UP001187192"/>
    </source>
</evidence>
<organism evidence="2 3">
    <name type="scientific">Ficus carica</name>
    <name type="common">Common fig</name>
    <dbReference type="NCBI Taxonomy" id="3494"/>
    <lineage>
        <taxon>Eukaryota</taxon>
        <taxon>Viridiplantae</taxon>
        <taxon>Streptophyta</taxon>
        <taxon>Embryophyta</taxon>
        <taxon>Tracheophyta</taxon>
        <taxon>Spermatophyta</taxon>
        <taxon>Magnoliopsida</taxon>
        <taxon>eudicotyledons</taxon>
        <taxon>Gunneridae</taxon>
        <taxon>Pentapetalae</taxon>
        <taxon>rosids</taxon>
        <taxon>fabids</taxon>
        <taxon>Rosales</taxon>
        <taxon>Moraceae</taxon>
        <taxon>Ficeae</taxon>
        <taxon>Ficus</taxon>
    </lineage>
</organism>
<feature type="compositionally biased region" description="Polar residues" evidence="1">
    <location>
        <begin position="143"/>
        <end position="157"/>
    </location>
</feature>
<sequence>MPFALSPLAVYHRATRASRPHLPAPPIQASESVKPTFRRNFRICLCPLPSALAVCHLVPHAVTPSPPPSQRPASASANRNFRFRICHLPITGIYMRERERGWRFHRVWKSRRHRLGFFHKLSATETDPIPSAPPSLAKSPSPQNKTNHRPPSTNTLKSQEDPILISITQ</sequence>
<dbReference type="EMBL" id="BTGU01014050">
    <property type="protein sequence ID" value="GMN71870.1"/>
    <property type="molecule type" value="Genomic_DNA"/>
</dbReference>
<feature type="region of interest" description="Disordered" evidence="1">
    <location>
        <begin position="124"/>
        <end position="169"/>
    </location>
</feature>
<dbReference type="Proteomes" id="UP001187192">
    <property type="component" value="Unassembled WGS sequence"/>
</dbReference>
<evidence type="ECO:0000256" key="1">
    <source>
        <dbReference type="SAM" id="MobiDB-lite"/>
    </source>
</evidence>
<comment type="caution">
    <text evidence="2">The sequence shown here is derived from an EMBL/GenBank/DDBJ whole genome shotgun (WGS) entry which is preliminary data.</text>
</comment>
<protein>
    <submittedName>
        <fullName evidence="2">Uncharacterized protein</fullName>
    </submittedName>
</protein>
<accession>A0AA88JFE0</accession>
<keyword evidence="3" id="KW-1185">Reference proteome</keyword>
<gene>
    <name evidence="2" type="ORF">TIFTF001_054162</name>
</gene>
<name>A0AA88JFE0_FICCA</name>